<feature type="compositionally biased region" description="Basic and acidic residues" evidence="7">
    <location>
        <begin position="220"/>
        <end position="230"/>
    </location>
</feature>
<dbReference type="GO" id="GO:0003964">
    <property type="term" value="F:RNA-directed DNA polymerase activity"/>
    <property type="evidence" value="ECO:0007669"/>
    <property type="project" value="UniProtKB-KW"/>
</dbReference>
<dbReference type="Gene3D" id="3.10.20.370">
    <property type="match status" value="1"/>
</dbReference>
<dbReference type="Pfam" id="PF17921">
    <property type="entry name" value="Integrase_H2C2"/>
    <property type="match status" value="1"/>
</dbReference>
<proteinExistence type="predicted"/>
<comment type="caution">
    <text evidence="9">The sequence shown here is derived from an EMBL/GenBank/DDBJ whole genome shotgun (WGS) entry which is preliminary data.</text>
</comment>
<keyword evidence="1" id="KW-0808">Transferase</keyword>
<evidence type="ECO:0000256" key="5">
    <source>
        <dbReference type="ARBA" id="ARBA00022801"/>
    </source>
</evidence>
<feature type="domain" description="Integrase catalytic" evidence="8">
    <location>
        <begin position="747"/>
        <end position="906"/>
    </location>
</feature>
<organism evidence="9 10">
    <name type="scientific">Pinctada imbricata</name>
    <name type="common">Atlantic pearl-oyster</name>
    <name type="synonym">Pinctada martensii</name>
    <dbReference type="NCBI Taxonomy" id="66713"/>
    <lineage>
        <taxon>Eukaryota</taxon>
        <taxon>Metazoa</taxon>
        <taxon>Spiralia</taxon>
        <taxon>Lophotrochozoa</taxon>
        <taxon>Mollusca</taxon>
        <taxon>Bivalvia</taxon>
        <taxon>Autobranchia</taxon>
        <taxon>Pteriomorphia</taxon>
        <taxon>Pterioida</taxon>
        <taxon>Pterioidea</taxon>
        <taxon>Pteriidae</taxon>
        <taxon>Pinctada</taxon>
    </lineage>
</organism>
<dbReference type="InterPro" id="IPR041588">
    <property type="entry name" value="Integrase_H2C2"/>
</dbReference>
<dbReference type="Pfam" id="PF00665">
    <property type="entry name" value="rve"/>
    <property type="match status" value="1"/>
</dbReference>
<dbReference type="InterPro" id="IPR050951">
    <property type="entry name" value="Retrovirus_Pol_polyprotein"/>
</dbReference>
<dbReference type="InterPro" id="IPR041373">
    <property type="entry name" value="RT_RNaseH"/>
</dbReference>
<dbReference type="Gene3D" id="3.30.70.270">
    <property type="match status" value="1"/>
</dbReference>
<dbReference type="Gene3D" id="1.10.340.70">
    <property type="match status" value="1"/>
</dbReference>
<accession>A0AA89BZF6</accession>
<keyword evidence="2" id="KW-0548">Nucleotidyltransferase</keyword>
<dbReference type="InterPro" id="IPR012337">
    <property type="entry name" value="RNaseH-like_sf"/>
</dbReference>
<gene>
    <name evidence="9" type="ORF">FSP39_014695</name>
</gene>
<dbReference type="GO" id="GO:0004519">
    <property type="term" value="F:endonuclease activity"/>
    <property type="evidence" value="ECO:0007669"/>
    <property type="project" value="UniProtKB-KW"/>
</dbReference>
<feature type="region of interest" description="Disordered" evidence="7">
    <location>
        <begin position="62"/>
        <end position="111"/>
    </location>
</feature>
<sequence length="1030" mass="117809">MYTRGRARRESSANASESEAEYHDALNINLANPAPNIEADARSLLSDGGLYEISSLNSTATDTDDVTMIRRDTTPRRPRRQSNRRSRKQISLQTPGEAITPTQRAEGDQANLDHSGILNVMKNFMDTVTTTMRAMQNVLSTVTVQSSPNEGDKLGAGETNGAVEPEPAHSSPKENDRQRSGETNDGPEADLRPKHGSKSARRTVSRRQIHSSDGSDADESDRSSSRDTSKLFKKRGGANSSKLPAFTGSEKWKVWINRFESVAKLYDWDDDEKLRQLTPRIQGAAAEFVFGQLKSSVLENYNDLIREIKGRFDVIETTRAYKTKFNNKRQARGEIIIPSLCDWEILEPQLGKKDTFSHWEWGRITAPKRGKKNPCRPLINLTKRDTEYVWDQACQESFEKLKRILASPEIMAYPREDKEFILDCDASGESIGAVLSQIIEGKERVISYGSRALSKAEKNYCITDKELLAVRHFIEYYKQYLMGRKFLVRTDHQALVWLFKLKEPKDRTARWLEILSAYNFEVQHRPGEKHGNADGMSRCKDIANCECEEYDNMENLKCGPCRKCLKRMQGMNVNLTRAVKTRGMEEKDKNDPPLRTEQLHYTNDNIKAEQLKDKDIGIVYDWVKDGERPNISEITLQSQAFRHYWHIFRLLEISNGILVKRAYRCESIQTFSQIIAPKKFQREAMVHAHDAPMGGHLGRKKTKEKVARNFYWYGMGEDVSAYVSSCTECQRNKKMQKNPKGELGNMLVGAPLDRISTDILGPLPTTAEGMKYILTVTDHFTNWSEAYPLKDQRAATVAKKIYDEFLSRYGCPATLHSDQGTNYESELFREMCELLHVKKTRSSPRHPQGNGKSERFNRTLIAMIKCFIKDDHDDWDQHLASITAAYRASVHDTTGLSPNLMMLGRELRMPIDLVLGTENGNQTNSGEFVLNLRDKLKRAYDLARSHTNSVAMRQKEQYDFNGNHINFKVGDKVWYLQERTDGKFACCYTGPYTITKKLSDLTYQIRIGEGKDRKQKVVHHDKLKPHKQRI</sequence>
<dbReference type="PANTHER" id="PTHR37984">
    <property type="entry name" value="PROTEIN CBG26694"/>
    <property type="match status" value="1"/>
</dbReference>
<dbReference type="InterPro" id="IPR043128">
    <property type="entry name" value="Rev_trsase/Diguanyl_cyclase"/>
</dbReference>
<keyword evidence="4" id="KW-0255">Endonuclease</keyword>
<dbReference type="FunFam" id="3.30.420.10:FF:000032">
    <property type="entry name" value="Retrovirus-related Pol polyprotein from transposon 297-like Protein"/>
    <property type="match status" value="1"/>
</dbReference>
<dbReference type="SUPFAM" id="SSF53098">
    <property type="entry name" value="Ribonuclease H-like"/>
    <property type="match status" value="1"/>
</dbReference>
<dbReference type="Pfam" id="PF22938">
    <property type="entry name" value="Integrase_p58_C"/>
    <property type="match status" value="1"/>
</dbReference>
<dbReference type="GO" id="GO:0016787">
    <property type="term" value="F:hydrolase activity"/>
    <property type="evidence" value="ECO:0007669"/>
    <property type="project" value="UniProtKB-KW"/>
</dbReference>
<dbReference type="InterPro" id="IPR054465">
    <property type="entry name" value="Integrase_p58-like_C"/>
</dbReference>
<dbReference type="FunFam" id="3.10.20.370:FF:000001">
    <property type="entry name" value="Retrovirus-related Pol polyprotein from transposon 17.6-like protein"/>
    <property type="match status" value="1"/>
</dbReference>
<name>A0AA89BZF6_PINIB</name>
<evidence type="ECO:0000256" key="4">
    <source>
        <dbReference type="ARBA" id="ARBA00022759"/>
    </source>
</evidence>
<keyword evidence="3" id="KW-0540">Nuclease</keyword>
<dbReference type="InterPro" id="IPR036397">
    <property type="entry name" value="RNaseH_sf"/>
</dbReference>
<evidence type="ECO:0000259" key="8">
    <source>
        <dbReference type="PROSITE" id="PS50994"/>
    </source>
</evidence>
<dbReference type="Proteomes" id="UP001186944">
    <property type="component" value="Unassembled WGS sequence"/>
</dbReference>
<feature type="region of interest" description="Disordered" evidence="7">
    <location>
        <begin position="142"/>
        <end position="243"/>
    </location>
</feature>
<protein>
    <recommendedName>
        <fullName evidence="8">Integrase catalytic domain-containing protein</fullName>
    </recommendedName>
</protein>
<evidence type="ECO:0000256" key="7">
    <source>
        <dbReference type="SAM" id="MobiDB-lite"/>
    </source>
</evidence>
<dbReference type="PROSITE" id="PS50994">
    <property type="entry name" value="INTEGRASE"/>
    <property type="match status" value="1"/>
</dbReference>
<dbReference type="Pfam" id="PF17917">
    <property type="entry name" value="RT_RNaseH"/>
    <property type="match status" value="1"/>
</dbReference>
<feature type="compositionally biased region" description="Basic residues" evidence="7">
    <location>
        <begin position="194"/>
        <end position="209"/>
    </location>
</feature>
<keyword evidence="10" id="KW-1185">Reference proteome</keyword>
<keyword evidence="6" id="KW-0695">RNA-directed DNA polymerase</keyword>
<evidence type="ECO:0000256" key="3">
    <source>
        <dbReference type="ARBA" id="ARBA00022722"/>
    </source>
</evidence>
<evidence type="ECO:0000313" key="9">
    <source>
        <dbReference type="EMBL" id="KAK3093372.1"/>
    </source>
</evidence>
<dbReference type="Gene3D" id="3.30.420.10">
    <property type="entry name" value="Ribonuclease H-like superfamily/Ribonuclease H"/>
    <property type="match status" value="1"/>
</dbReference>
<dbReference type="InterPro" id="IPR001584">
    <property type="entry name" value="Integrase_cat-core"/>
</dbReference>
<dbReference type="FunFam" id="1.10.340.70:FF:000001">
    <property type="entry name" value="Retrovirus-related Pol polyprotein from transposon gypsy-like Protein"/>
    <property type="match status" value="1"/>
</dbReference>
<dbReference type="SUPFAM" id="SSF56672">
    <property type="entry name" value="DNA/RNA polymerases"/>
    <property type="match status" value="1"/>
</dbReference>
<dbReference type="PANTHER" id="PTHR37984:SF5">
    <property type="entry name" value="PROTEIN NYNRIN-LIKE"/>
    <property type="match status" value="1"/>
</dbReference>
<reference evidence="9" key="1">
    <citation type="submission" date="2019-08" db="EMBL/GenBank/DDBJ databases">
        <title>The improved chromosome-level genome for the pearl oyster Pinctada fucata martensii using PacBio sequencing and Hi-C.</title>
        <authorList>
            <person name="Zheng Z."/>
        </authorList>
    </citation>
    <scope>NUCLEOTIDE SEQUENCE</scope>
    <source>
        <strain evidence="9">ZZ-2019</strain>
        <tissue evidence="9">Adductor muscle</tissue>
    </source>
</reference>
<feature type="compositionally biased region" description="Basic and acidic residues" evidence="7">
    <location>
        <begin position="171"/>
        <end position="182"/>
    </location>
</feature>
<dbReference type="AlphaFoldDB" id="A0AA89BZF6"/>
<keyword evidence="5" id="KW-0378">Hydrolase</keyword>
<dbReference type="InterPro" id="IPR043502">
    <property type="entry name" value="DNA/RNA_pol_sf"/>
</dbReference>
<evidence type="ECO:0000313" key="10">
    <source>
        <dbReference type="Proteomes" id="UP001186944"/>
    </source>
</evidence>
<evidence type="ECO:0000256" key="6">
    <source>
        <dbReference type="ARBA" id="ARBA00022918"/>
    </source>
</evidence>
<evidence type="ECO:0000256" key="2">
    <source>
        <dbReference type="ARBA" id="ARBA00022695"/>
    </source>
</evidence>
<dbReference type="EMBL" id="VSWD01000009">
    <property type="protein sequence ID" value="KAK3093372.1"/>
    <property type="molecule type" value="Genomic_DNA"/>
</dbReference>
<feature type="compositionally biased region" description="Basic residues" evidence="7">
    <location>
        <begin position="76"/>
        <end position="88"/>
    </location>
</feature>
<dbReference type="GO" id="GO:0015074">
    <property type="term" value="P:DNA integration"/>
    <property type="evidence" value="ECO:0007669"/>
    <property type="project" value="InterPro"/>
</dbReference>
<feature type="region of interest" description="Disordered" evidence="7">
    <location>
        <begin position="1"/>
        <end position="21"/>
    </location>
</feature>
<dbReference type="CDD" id="cd09274">
    <property type="entry name" value="RNase_HI_RT_Ty3"/>
    <property type="match status" value="1"/>
</dbReference>
<dbReference type="GO" id="GO:0003676">
    <property type="term" value="F:nucleic acid binding"/>
    <property type="evidence" value="ECO:0007669"/>
    <property type="project" value="InterPro"/>
</dbReference>
<evidence type="ECO:0000256" key="1">
    <source>
        <dbReference type="ARBA" id="ARBA00022679"/>
    </source>
</evidence>